<dbReference type="AlphaFoldDB" id="A0ABD6A6E0"/>
<gene>
    <name evidence="1" type="ORF">ACFQPE_03130</name>
</gene>
<dbReference type="EMBL" id="JBHTBF010000001">
    <property type="protein sequence ID" value="MFC7315788.1"/>
    <property type="molecule type" value="Genomic_DNA"/>
</dbReference>
<comment type="caution">
    <text evidence="1">The sequence shown here is derived from an EMBL/GenBank/DDBJ whole genome shotgun (WGS) entry which is preliminary data.</text>
</comment>
<sequence>MIYVTRGLVDGLLEFARERDPESVTIGLLVTPAASLDGVSHLDPELPVFTHFYMPETAPSVRAVFGVDLGTPRTQGRFVSHPDGHLGLKKSDDLHEVVFVAVPPWEGVVPFDRSGRRREFTVLDATPPAESVS</sequence>
<proteinExistence type="predicted"/>
<accession>A0ABD6A6E0</accession>
<name>A0ABD6A6E0_9EURY</name>
<protein>
    <submittedName>
        <fullName evidence="1">Uncharacterized protein</fullName>
    </submittedName>
</protein>
<dbReference type="GeneID" id="79314764"/>
<organism evidence="1 2">
    <name type="scientific">Halomarina halobia</name>
    <dbReference type="NCBI Taxonomy" id="3033386"/>
    <lineage>
        <taxon>Archaea</taxon>
        <taxon>Methanobacteriati</taxon>
        <taxon>Methanobacteriota</taxon>
        <taxon>Stenosarchaea group</taxon>
        <taxon>Halobacteria</taxon>
        <taxon>Halobacteriales</taxon>
        <taxon>Natronomonadaceae</taxon>
        <taxon>Halomarina</taxon>
    </lineage>
</organism>
<dbReference type="Proteomes" id="UP001596547">
    <property type="component" value="Unassembled WGS sequence"/>
</dbReference>
<dbReference type="InterPro" id="IPR058877">
    <property type="entry name" value="JAB/MPN_dom-containing"/>
</dbReference>
<reference evidence="1 2" key="1">
    <citation type="journal article" date="2019" name="Int. J. Syst. Evol. Microbiol.">
        <title>The Global Catalogue of Microorganisms (GCM) 10K type strain sequencing project: providing services to taxonomists for standard genome sequencing and annotation.</title>
        <authorList>
            <consortium name="The Broad Institute Genomics Platform"/>
            <consortium name="The Broad Institute Genome Sequencing Center for Infectious Disease"/>
            <person name="Wu L."/>
            <person name="Ma J."/>
        </authorList>
    </citation>
    <scope>NUCLEOTIDE SEQUENCE [LARGE SCALE GENOMIC DNA]</scope>
    <source>
        <strain evidence="1 2">PSR21</strain>
    </source>
</reference>
<dbReference type="Pfam" id="PF26422">
    <property type="entry name" value="Halo_JAB_MPN"/>
    <property type="match status" value="1"/>
</dbReference>
<evidence type="ECO:0000313" key="1">
    <source>
        <dbReference type="EMBL" id="MFC7315788.1"/>
    </source>
</evidence>
<evidence type="ECO:0000313" key="2">
    <source>
        <dbReference type="Proteomes" id="UP001596547"/>
    </source>
</evidence>
<dbReference type="RefSeq" id="WP_368410882.1">
    <property type="nucleotide sequence ID" value="NZ_CP119992.1"/>
</dbReference>
<keyword evidence="2" id="KW-1185">Reference proteome</keyword>